<organism evidence="3 4">
    <name type="scientific">Rouxiella chamberiensis</name>
    <dbReference type="NCBI Taxonomy" id="1513468"/>
    <lineage>
        <taxon>Bacteria</taxon>
        <taxon>Pseudomonadati</taxon>
        <taxon>Pseudomonadota</taxon>
        <taxon>Gammaproteobacteria</taxon>
        <taxon>Enterobacterales</taxon>
        <taxon>Yersiniaceae</taxon>
        <taxon>Rouxiella</taxon>
    </lineage>
</organism>
<evidence type="ECO:0000259" key="2">
    <source>
        <dbReference type="Pfam" id="PF03949"/>
    </source>
</evidence>
<feature type="domain" description="Malic enzyme NAD-binding" evidence="2">
    <location>
        <begin position="29"/>
        <end position="65"/>
    </location>
</feature>
<gene>
    <name evidence="3" type="ORF">O1V66_02410</name>
</gene>
<dbReference type="Gene3D" id="3.40.50.720">
    <property type="entry name" value="NAD(P)-binding Rossmann-like Domain"/>
    <property type="match status" value="1"/>
</dbReference>
<dbReference type="RefSeq" id="WP_269128322.1">
    <property type="nucleotide sequence ID" value="NZ_CP114058.1"/>
</dbReference>
<dbReference type="Pfam" id="PF03949">
    <property type="entry name" value="Malic_M"/>
    <property type="match status" value="1"/>
</dbReference>
<keyword evidence="1" id="KW-0560">Oxidoreductase</keyword>
<proteinExistence type="predicted"/>
<evidence type="ECO:0000313" key="4">
    <source>
        <dbReference type="Proteomes" id="UP001164712"/>
    </source>
</evidence>
<dbReference type="InterPro" id="IPR046346">
    <property type="entry name" value="Aminoacid_DH-like_N_sf"/>
</dbReference>
<sequence length="88" mass="9639">MHFEDWKGSDAIRLLQRYRERYCVFNDDIQGTAGVALAGLLTALKIKGERLADQRILVRRCGVCGYRYCADTGAGDAAGGSGRAGRTR</sequence>
<dbReference type="PROSITE" id="PS00331">
    <property type="entry name" value="MALIC_ENZYMES"/>
    <property type="match status" value="1"/>
</dbReference>
<protein>
    <recommendedName>
        <fullName evidence="2">Malic enzyme NAD-binding domain-containing protein</fullName>
    </recommendedName>
</protein>
<keyword evidence="4" id="KW-1185">Reference proteome</keyword>
<dbReference type="InterPro" id="IPR015884">
    <property type="entry name" value="Malic_enzyme_CS"/>
</dbReference>
<dbReference type="InterPro" id="IPR036291">
    <property type="entry name" value="NAD(P)-bd_dom_sf"/>
</dbReference>
<name>A0ABY7HU66_9GAMM</name>
<dbReference type="SUPFAM" id="SSF53223">
    <property type="entry name" value="Aminoacid dehydrogenase-like, N-terminal domain"/>
    <property type="match status" value="1"/>
</dbReference>
<dbReference type="PANTHER" id="PTHR23406">
    <property type="entry name" value="MALIC ENZYME-RELATED"/>
    <property type="match status" value="1"/>
</dbReference>
<evidence type="ECO:0000313" key="3">
    <source>
        <dbReference type="EMBL" id="WAT02961.1"/>
    </source>
</evidence>
<dbReference type="Proteomes" id="UP001164712">
    <property type="component" value="Chromosome"/>
</dbReference>
<dbReference type="InterPro" id="IPR012302">
    <property type="entry name" value="Malic_NAD-bd"/>
</dbReference>
<dbReference type="SUPFAM" id="SSF51735">
    <property type="entry name" value="NAD(P)-binding Rossmann-fold domains"/>
    <property type="match status" value="1"/>
</dbReference>
<dbReference type="PANTHER" id="PTHR23406:SF90">
    <property type="entry name" value="MALIC ENZYME-RELATED"/>
    <property type="match status" value="1"/>
</dbReference>
<dbReference type="InterPro" id="IPR037062">
    <property type="entry name" value="Malic_N_dom_sf"/>
</dbReference>
<accession>A0ABY7HU66</accession>
<dbReference type="EMBL" id="CP114058">
    <property type="protein sequence ID" value="WAT02961.1"/>
    <property type="molecule type" value="Genomic_DNA"/>
</dbReference>
<evidence type="ECO:0000256" key="1">
    <source>
        <dbReference type="ARBA" id="ARBA00023002"/>
    </source>
</evidence>
<dbReference type="Gene3D" id="3.40.50.10380">
    <property type="entry name" value="Malic enzyme, N-terminal domain"/>
    <property type="match status" value="1"/>
</dbReference>
<reference evidence="3" key="1">
    <citation type="submission" date="2022-12" db="EMBL/GenBank/DDBJ databases">
        <title>Complete genome sequence of an Australian strain of Rouxiella badensis DAR84756 and resolution of the R. badensis DSM100043 and R. chamberiensis DSM28324 genomes.</title>
        <authorList>
            <person name="Paul S."/>
            <person name="Anderson P.J."/>
            <person name="Maynard G."/>
            <person name="Dyall-Smith M."/>
            <person name="Kudinha T."/>
        </authorList>
    </citation>
    <scope>NUCLEOTIDE SEQUENCE</scope>
    <source>
        <strain evidence="3">DSM 28324</strain>
    </source>
</reference>